<dbReference type="GO" id="GO:0003677">
    <property type="term" value="F:DNA binding"/>
    <property type="evidence" value="ECO:0007669"/>
    <property type="project" value="UniProtKB-KW"/>
</dbReference>
<dbReference type="GO" id="GO:0006950">
    <property type="term" value="P:response to stress"/>
    <property type="evidence" value="ECO:0007669"/>
    <property type="project" value="TreeGrafter"/>
</dbReference>
<dbReference type="EMBL" id="JACIDX010000014">
    <property type="protein sequence ID" value="MBB3956478.1"/>
    <property type="molecule type" value="Genomic_DNA"/>
</dbReference>
<comment type="caution">
    <text evidence="3">The sequence shown here is derived from an EMBL/GenBank/DDBJ whole genome shotgun (WGS) entry which is preliminary data.</text>
</comment>
<name>A0A7W6CH75_9SPHN</name>
<dbReference type="Gene3D" id="1.10.10.10">
    <property type="entry name" value="Winged helix-like DNA-binding domain superfamily/Winged helix DNA-binding domain"/>
    <property type="match status" value="1"/>
</dbReference>
<dbReference type="GO" id="GO:0003700">
    <property type="term" value="F:DNA-binding transcription factor activity"/>
    <property type="evidence" value="ECO:0007669"/>
    <property type="project" value="InterPro"/>
</dbReference>
<dbReference type="InterPro" id="IPR000835">
    <property type="entry name" value="HTH_MarR-typ"/>
</dbReference>
<protein>
    <submittedName>
        <fullName evidence="3">DNA-binding MarR family transcriptional regulator</fullName>
    </submittedName>
</protein>
<dbReference type="InterPro" id="IPR036390">
    <property type="entry name" value="WH_DNA-bd_sf"/>
</dbReference>
<dbReference type="AlphaFoldDB" id="A0A7W6CH75"/>
<dbReference type="PROSITE" id="PS50995">
    <property type="entry name" value="HTH_MARR_2"/>
    <property type="match status" value="1"/>
</dbReference>
<dbReference type="InterPro" id="IPR003016">
    <property type="entry name" value="2-oxoA_DH_lipoyl-BS"/>
</dbReference>
<evidence type="ECO:0000256" key="1">
    <source>
        <dbReference type="ARBA" id="ARBA00001938"/>
    </source>
</evidence>
<gene>
    <name evidence="3" type="ORF">GGR38_003443</name>
</gene>
<keyword evidence="3" id="KW-0238">DNA-binding</keyword>
<dbReference type="Proteomes" id="UP000548867">
    <property type="component" value="Unassembled WGS sequence"/>
</dbReference>
<dbReference type="Pfam" id="PF12802">
    <property type="entry name" value="MarR_2"/>
    <property type="match status" value="1"/>
</dbReference>
<evidence type="ECO:0000259" key="2">
    <source>
        <dbReference type="PROSITE" id="PS50995"/>
    </source>
</evidence>
<keyword evidence="4" id="KW-1185">Reference proteome</keyword>
<evidence type="ECO:0000313" key="4">
    <source>
        <dbReference type="Proteomes" id="UP000548867"/>
    </source>
</evidence>
<accession>A0A7W6CH75</accession>
<proteinExistence type="predicted"/>
<dbReference type="PANTHER" id="PTHR33164:SF43">
    <property type="entry name" value="HTH-TYPE TRANSCRIPTIONAL REPRESSOR YETL"/>
    <property type="match status" value="1"/>
</dbReference>
<dbReference type="RefSeq" id="WP_183627361.1">
    <property type="nucleotide sequence ID" value="NZ_JACIDX010000014.1"/>
</dbReference>
<comment type="cofactor">
    <cofactor evidence="1">
        <name>(R)-lipoate</name>
        <dbReference type="ChEBI" id="CHEBI:83088"/>
    </cofactor>
</comment>
<dbReference type="PRINTS" id="PR00598">
    <property type="entry name" value="HTHMARR"/>
</dbReference>
<dbReference type="PROSITE" id="PS00189">
    <property type="entry name" value="LIPOYL"/>
    <property type="match status" value="1"/>
</dbReference>
<feature type="domain" description="HTH marR-type" evidence="2">
    <location>
        <begin position="37"/>
        <end position="169"/>
    </location>
</feature>
<organism evidence="3 4">
    <name type="scientific">Novosphingobium sediminicola</name>
    <dbReference type="NCBI Taxonomy" id="563162"/>
    <lineage>
        <taxon>Bacteria</taxon>
        <taxon>Pseudomonadati</taxon>
        <taxon>Pseudomonadota</taxon>
        <taxon>Alphaproteobacteria</taxon>
        <taxon>Sphingomonadales</taxon>
        <taxon>Sphingomonadaceae</taxon>
        <taxon>Novosphingobium</taxon>
    </lineage>
</organism>
<dbReference type="SMART" id="SM00347">
    <property type="entry name" value="HTH_MARR"/>
    <property type="match status" value="1"/>
</dbReference>
<dbReference type="PANTHER" id="PTHR33164">
    <property type="entry name" value="TRANSCRIPTIONAL REGULATOR, MARR FAMILY"/>
    <property type="match status" value="1"/>
</dbReference>
<reference evidence="3 4" key="1">
    <citation type="submission" date="2020-08" db="EMBL/GenBank/DDBJ databases">
        <title>Genomic Encyclopedia of Type Strains, Phase IV (KMG-IV): sequencing the most valuable type-strain genomes for metagenomic binning, comparative biology and taxonomic classification.</title>
        <authorList>
            <person name="Goeker M."/>
        </authorList>
    </citation>
    <scope>NUCLEOTIDE SEQUENCE [LARGE SCALE GENOMIC DNA]</scope>
    <source>
        <strain evidence="3 4">DSM 27057</strain>
    </source>
</reference>
<dbReference type="SUPFAM" id="SSF46785">
    <property type="entry name" value="Winged helix' DNA-binding domain"/>
    <property type="match status" value="1"/>
</dbReference>
<dbReference type="InterPro" id="IPR039422">
    <property type="entry name" value="MarR/SlyA-like"/>
</dbReference>
<sequence length="174" mass="18921">MLDSRAPRRRLNDADVAEIEVPETDGLAGAINTAGLESLLGFNLGIAYAALSFDLDPALRLMDLTPKQTSILWLVQANPGVTQSQLARLFRMRRATIHQMIASLTRKNLLVLESIESDRRAQGLFITEAGKVALVEAQKVVVPIENAFAGVLTEAEMGMALELLQKIQAGRKLG</sequence>
<evidence type="ECO:0000313" key="3">
    <source>
        <dbReference type="EMBL" id="MBB3956478.1"/>
    </source>
</evidence>
<dbReference type="InterPro" id="IPR036388">
    <property type="entry name" value="WH-like_DNA-bd_sf"/>
</dbReference>